<feature type="compositionally biased region" description="Polar residues" evidence="1">
    <location>
        <begin position="51"/>
        <end position="68"/>
    </location>
</feature>
<feature type="region of interest" description="Disordered" evidence="1">
    <location>
        <begin position="212"/>
        <end position="231"/>
    </location>
</feature>
<gene>
    <name evidence="2" type="primary">hyou1_0</name>
    <name evidence="3" type="synonym">hyou1_1</name>
    <name evidence="2" type="ORF">CM83_69813</name>
    <name evidence="3" type="ORF">CM83_69819</name>
</gene>
<accession>A0A0A9W7Q3</accession>
<feature type="compositionally biased region" description="Polar residues" evidence="1">
    <location>
        <begin position="176"/>
        <end position="191"/>
    </location>
</feature>
<evidence type="ECO:0000256" key="1">
    <source>
        <dbReference type="SAM" id="MobiDB-lite"/>
    </source>
</evidence>
<sequence>MSYISKLKPRIKPRLGGKVSDDRSAVASVSSTNAKSPSILALATRKADGPTSGSTACLDQNVPSADRQTCPTPISVAGATSDISTPVANPVTNEEKITCNKILHCPGSNPDADQNSRQPENPSDSTEVNKSTINDSESEIPATKPKEVAIAIREKPKPRINGFKHRKPEAKVTGSIVPTSENSPAATGVTADSTPVVNTISIEEKITCSKISGCPGPDPCSNAKSPSIPAS</sequence>
<dbReference type="AlphaFoldDB" id="A0A0A9W7Q3"/>
<evidence type="ECO:0000313" key="2">
    <source>
        <dbReference type="EMBL" id="JAG04467.1"/>
    </source>
</evidence>
<feature type="compositionally biased region" description="Basic and acidic residues" evidence="1">
    <location>
        <begin position="144"/>
        <end position="157"/>
    </location>
</feature>
<organism evidence="2">
    <name type="scientific">Lygus hesperus</name>
    <name type="common">Western plant bug</name>
    <dbReference type="NCBI Taxonomy" id="30085"/>
    <lineage>
        <taxon>Eukaryota</taxon>
        <taxon>Metazoa</taxon>
        <taxon>Ecdysozoa</taxon>
        <taxon>Arthropoda</taxon>
        <taxon>Hexapoda</taxon>
        <taxon>Insecta</taxon>
        <taxon>Pterygota</taxon>
        <taxon>Neoptera</taxon>
        <taxon>Paraneoptera</taxon>
        <taxon>Hemiptera</taxon>
        <taxon>Heteroptera</taxon>
        <taxon>Panheteroptera</taxon>
        <taxon>Cimicomorpha</taxon>
        <taxon>Miridae</taxon>
        <taxon>Mirini</taxon>
        <taxon>Lygus</taxon>
    </lineage>
</organism>
<feature type="non-terminal residue" evidence="2">
    <location>
        <position position="231"/>
    </location>
</feature>
<feature type="compositionally biased region" description="Basic residues" evidence="1">
    <location>
        <begin position="158"/>
        <end position="168"/>
    </location>
</feature>
<reference evidence="2" key="2">
    <citation type="submission" date="2014-07" db="EMBL/GenBank/DDBJ databases">
        <authorList>
            <person name="Hull J."/>
        </authorList>
    </citation>
    <scope>NUCLEOTIDE SEQUENCE</scope>
</reference>
<protein>
    <submittedName>
        <fullName evidence="2">Hypoxia up-regulated protein 1</fullName>
    </submittedName>
</protein>
<evidence type="ECO:0000313" key="3">
    <source>
        <dbReference type="EMBL" id="JAG40962.1"/>
    </source>
</evidence>
<reference evidence="2" key="1">
    <citation type="journal article" date="2014" name="PLoS ONE">
        <title>Transcriptome-Based Identification of ABC Transporters in the Western Tarnished Plant Bug Lygus hesperus.</title>
        <authorList>
            <person name="Hull J.J."/>
            <person name="Chaney K."/>
            <person name="Geib S.M."/>
            <person name="Fabrick J.A."/>
            <person name="Brent C.S."/>
            <person name="Walsh D."/>
            <person name="Lavine L.C."/>
        </authorList>
    </citation>
    <scope>NUCLEOTIDE SEQUENCE</scope>
</reference>
<feature type="region of interest" description="Disordered" evidence="1">
    <location>
        <begin position="13"/>
        <end position="68"/>
    </location>
</feature>
<dbReference type="EMBL" id="GBHO01002642">
    <property type="protein sequence ID" value="JAG40962.1"/>
    <property type="molecule type" value="Transcribed_RNA"/>
</dbReference>
<dbReference type="EMBL" id="GBHO01039137">
    <property type="protein sequence ID" value="JAG04467.1"/>
    <property type="molecule type" value="Transcribed_RNA"/>
</dbReference>
<proteinExistence type="predicted"/>
<feature type="region of interest" description="Disordered" evidence="1">
    <location>
        <begin position="102"/>
        <end position="191"/>
    </location>
</feature>
<name>A0A0A9W7Q3_LYGHE</name>
<feature type="compositionally biased region" description="Polar residues" evidence="1">
    <location>
        <begin position="111"/>
        <end position="135"/>
    </location>
</feature>
<feature type="compositionally biased region" description="Polar residues" evidence="1">
    <location>
        <begin position="222"/>
        <end position="231"/>
    </location>
</feature>